<name>A0A9D3AY60_9FIRM</name>
<dbReference type="EMBL" id="LSRS01000005">
    <property type="protein sequence ID" value="KAF1084434.1"/>
    <property type="molecule type" value="Genomic_DNA"/>
</dbReference>
<dbReference type="OrthoDB" id="9779069at2"/>
<gene>
    <name evidence="5" type="primary">vraR_4</name>
    <name evidence="5" type="ORF">SPSYN_02211</name>
</gene>
<evidence type="ECO:0000256" key="1">
    <source>
        <dbReference type="ARBA" id="ARBA00023015"/>
    </source>
</evidence>
<dbReference type="Proteomes" id="UP000798488">
    <property type="component" value="Unassembled WGS sequence"/>
</dbReference>
<dbReference type="InterPro" id="IPR036388">
    <property type="entry name" value="WH-like_DNA-bd_sf"/>
</dbReference>
<evidence type="ECO:0000313" key="5">
    <source>
        <dbReference type="EMBL" id="KAF1084434.1"/>
    </source>
</evidence>
<dbReference type="RefSeq" id="WP_161822515.1">
    <property type="nucleotide sequence ID" value="NZ_LSRS01000005.1"/>
</dbReference>
<dbReference type="PROSITE" id="PS00622">
    <property type="entry name" value="HTH_LUXR_1"/>
    <property type="match status" value="1"/>
</dbReference>
<dbReference type="PANTHER" id="PTHR44688:SF16">
    <property type="entry name" value="DNA-BINDING TRANSCRIPTIONAL ACTIVATOR DEVR_DOSR"/>
    <property type="match status" value="1"/>
</dbReference>
<dbReference type="InterPro" id="IPR000792">
    <property type="entry name" value="Tscrpt_reg_LuxR_C"/>
</dbReference>
<dbReference type="Gene3D" id="1.10.10.10">
    <property type="entry name" value="Winged helix-like DNA-binding domain superfamily/Winged helix DNA-binding domain"/>
    <property type="match status" value="1"/>
</dbReference>
<evidence type="ECO:0000313" key="6">
    <source>
        <dbReference type="Proteomes" id="UP000798488"/>
    </source>
</evidence>
<dbReference type="Pfam" id="PF00196">
    <property type="entry name" value="GerE"/>
    <property type="match status" value="1"/>
</dbReference>
<keyword evidence="3" id="KW-0804">Transcription</keyword>
<evidence type="ECO:0000256" key="3">
    <source>
        <dbReference type="ARBA" id="ARBA00023163"/>
    </source>
</evidence>
<dbReference type="PANTHER" id="PTHR44688">
    <property type="entry name" value="DNA-BINDING TRANSCRIPTIONAL ACTIVATOR DEVR_DOSR"/>
    <property type="match status" value="1"/>
</dbReference>
<dbReference type="AlphaFoldDB" id="A0A9D3AY60"/>
<evidence type="ECO:0000259" key="4">
    <source>
        <dbReference type="PROSITE" id="PS50043"/>
    </source>
</evidence>
<organism evidence="5 6">
    <name type="scientific">Sporotomaculum syntrophicum</name>
    <dbReference type="NCBI Taxonomy" id="182264"/>
    <lineage>
        <taxon>Bacteria</taxon>
        <taxon>Bacillati</taxon>
        <taxon>Bacillota</taxon>
        <taxon>Clostridia</taxon>
        <taxon>Eubacteriales</taxon>
        <taxon>Desulfallaceae</taxon>
        <taxon>Sporotomaculum</taxon>
    </lineage>
</organism>
<comment type="caution">
    <text evidence="5">The sequence shown here is derived from an EMBL/GenBank/DDBJ whole genome shotgun (WGS) entry which is preliminary data.</text>
</comment>
<evidence type="ECO:0000256" key="2">
    <source>
        <dbReference type="ARBA" id="ARBA00023125"/>
    </source>
</evidence>
<feature type="domain" description="HTH luxR-type" evidence="4">
    <location>
        <begin position="188"/>
        <end position="253"/>
    </location>
</feature>
<keyword evidence="1" id="KW-0805">Transcription regulation</keyword>
<protein>
    <submittedName>
        <fullName evidence="5">Response regulator protein VraR</fullName>
    </submittedName>
</protein>
<dbReference type="SMART" id="SM00421">
    <property type="entry name" value="HTH_LUXR"/>
    <property type="match status" value="1"/>
</dbReference>
<dbReference type="CDD" id="cd06170">
    <property type="entry name" value="LuxR_C_like"/>
    <property type="match status" value="1"/>
</dbReference>
<dbReference type="InterPro" id="IPR016032">
    <property type="entry name" value="Sig_transdc_resp-reg_C-effctor"/>
</dbReference>
<accession>A0A9D3AY60</accession>
<dbReference type="PROSITE" id="PS50043">
    <property type="entry name" value="HTH_LUXR_2"/>
    <property type="match status" value="1"/>
</dbReference>
<dbReference type="GO" id="GO:0006355">
    <property type="term" value="P:regulation of DNA-templated transcription"/>
    <property type="evidence" value="ECO:0007669"/>
    <property type="project" value="InterPro"/>
</dbReference>
<dbReference type="SUPFAM" id="SSF55781">
    <property type="entry name" value="GAF domain-like"/>
    <property type="match status" value="1"/>
</dbReference>
<keyword evidence="2" id="KW-0238">DNA-binding</keyword>
<dbReference type="PRINTS" id="PR00038">
    <property type="entry name" value="HTHLUXR"/>
</dbReference>
<proteinExistence type="predicted"/>
<sequence length="258" mass="30182">MVKKILEIVAALGAVTDIDNARLVALEMIRQVIWFDRGNFFLYHPFLGVPQGPPVSLDFTMDNYSFYMQHFAHADELLQAYRISNILIARSTDLMPYHEWTRKSKYYNEMLKPLNIHYSVIFEIKDGQMVLGGMCLFRSINNGDFNQEDINMLHLLYPHLVNRLRWHFFLSSVNNTFQPFAQNKLNNMTFLFNRLTERERNVACKVVLGCSNLEIATSLGISINTVKMHLQNIFAKLDIKRRSQLIMLYNFVNQHPVK</sequence>
<dbReference type="SUPFAM" id="SSF46894">
    <property type="entry name" value="C-terminal effector domain of the bipartite response regulators"/>
    <property type="match status" value="1"/>
</dbReference>
<dbReference type="GO" id="GO:0003677">
    <property type="term" value="F:DNA binding"/>
    <property type="evidence" value="ECO:0007669"/>
    <property type="project" value="UniProtKB-KW"/>
</dbReference>
<keyword evidence="6" id="KW-1185">Reference proteome</keyword>
<reference evidence="5" key="1">
    <citation type="submission" date="2016-02" db="EMBL/GenBank/DDBJ databases">
        <title>Draft Genome Sequence of Sporotomaculum syntrophicum Strain FB, a Syntrophic Benzoate Degrader.</title>
        <authorList>
            <person name="Nobu M.K."/>
            <person name="Narihiro T."/>
            <person name="Qiu Y.-L."/>
            <person name="Ohashi A."/>
            <person name="Liu W.-T."/>
            <person name="Yuji S."/>
        </authorList>
    </citation>
    <scope>NUCLEOTIDE SEQUENCE</scope>
    <source>
        <strain evidence="5">FB</strain>
    </source>
</reference>